<evidence type="ECO:0000313" key="8">
    <source>
        <dbReference type="EMBL" id="KAG7096271.1"/>
    </source>
</evidence>
<evidence type="ECO:0000256" key="7">
    <source>
        <dbReference type="RuleBase" id="RU365009"/>
    </source>
</evidence>
<dbReference type="InterPro" id="IPR001338">
    <property type="entry name" value="Class_I_Hydrophobin"/>
</dbReference>
<dbReference type="OrthoDB" id="4225815at2759"/>
<proteinExistence type="inferred from homology"/>
<keyword evidence="4 7" id="KW-0964">Secreted</keyword>
<sequence length="105" mass="10694">MLFNNFIALSALTTLAAAAALPGDRGRGSKGSDVKCCQQVRKASDSTAAGILSLLGVIVQDLDDFISLNCSPITVIGNGNSPCSNGGIAVTCTDISFSNCRLLGE</sequence>
<keyword evidence="5 7" id="KW-1015">Disulfide bond</keyword>
<dbReference type="EMBL" id="CM032182">
    <property type="protein sequence ID" value="KAG7096271.1"/>
    <property type="molecule type" value="Genomic_DNA"/>
</dbReference>
<keyword evidence="3 7" id="KW-0134">Cell wall</keyword>
<dbReference type="CDD" id="cd23507">
    <property type="entry name" value="hydrophobin_I"/>
    <property type="match status" value="1"/>
</dbReference>
<protein>
    <recommendedName>
        <fullName evidence="7">Hydrophobin</fullName>
    </recommendedName>
</protein>
<comment type="subunit">
    <text evidence="6">Self-assembles to form functional amyloid fibrils called rodlets. Self-assembly into fibrillar rodlets occurs spontaneously at hydrophobic:hydrophilic interfaces and the rodlets further associate laterally to form amphipathic monolayers.</text>
</comment>
<keyword evidence="7" id="KW-0732">Signal</keyword>
<name>A0A9P7UX54_9AGAR</name>
<dbReference type="GeneID" id="66072795"/>
<accession>A0A9P7UX54</accession>
<dbReference type="GO" id="GO:0009277">
    <property type="term" value="C:fungal-type cell wall"/>
    <property type="evidence" value="ECO:0007669"/>
    <property type="project" value="InterPro"/>
</dbReference>
<evidence type="ECO:0000256" key="3">
    <source>
        <dbReference type="ARBA" id="ARBA00022512"/>
    </source>
</evidence>
<dbReference type="RefSeq" id="XP_043012741.1">
    <property type="nucleotide sequence ID" value="XM_043148149.1"/>
</dbReference>
<evidence type="ECO:0000256" key="5">
    <source>
        <dbReference type="ARBA" id="ARBA00023157"/>
    </source>
</evidence>
<dbReference type="Pfam" id="PF01185">
    <property type="entry name" value="Hydrophobin"/>
    <property type="match status" value="1"/>
</dbReference>
<comment type="subcellular location">
    <subcellularLocation>
        <location evidence="1 7">Secreted</location>
        <location evidence="1 7">Cell wall</location>
    </subcellularLocation>
</comment>
<feature type="chain" id="PRO_5040540518" description="Hydrophobin" evidence="7">
    <location>
        <begin position="19"/>
        <end position="105"/>
    </location>
</feature>
<keyword evidence="9" id="KW-1185">Reference proteome</keyword>
<evidence type="ECO:0000256" key="6">
    <source>
        <dbReference type="ARBA" id="ARBA00093546"/>
    </source>
</evidence>
<organism evidence="8 9">
    <name type="scientific">Marasmius oreades</name>
    <name type="common">fairy-ring Marasmius</name>
    <dbReference type="NCBI Taxonomy" id="181124"/>
    <lineage>
        <taxon>Eukaryota</taxon>
        <taxon>Fungi</taxon>
        <taxon>Dikarya</taxon>
        <taxon>Basidiomycota</taxon>
        <taxon>Agaricomycotina</taxon>
        <taxon>Agaricomycetes</taxon>
        <taxon>Agaricomycetidae</taxon>
        <taxon>Agaricales</taxon>
        <taxon>Marasmiineae</taxon>
        <taxon>Marasmiaceae</taxon>
        <taxon>Marasmius</taxon>
    </lineage>
</organism>
<dbReference type="Proteomes" id="UP001049176">
    <property type="component" value="Chromosome 2"/>
</dbReference>
<evidence type="ECO:0000313" key="9">
    <source>
        <dbReference type="Proteomes" id="UP001049176"/>
    </source>
</evidence>
<dbReference type="SMART" id="SM00075">
    <property type="entry name" value="HYDRO"/>
    <property type="match status" value="1"/>
</dbReference>
<comment type="similarity">
    <text evidence="2 7">Belongs to the fungal hydrophobin family.</text>
</comment>
<dbReference type="AlphaFoldDB" id="A0A9P7UX54"/>
<dbReference type="KEGG" id="more:E1B28_003719"/>
<comment type="caution">
    <text evidence="8">The sequence shown here is derived from an EMBL/GenBank/DDBJ whole genome shotgun (WGS) entry which is preliminary data.</text>
</comment>
<dbReference type="GO" id="GO:0005199">
    <property type="term" value="F:structural constituent of cell wall"/>
    <property type="evidence" value="ECO:0007669"/>
    <property type="project" value="InterPro"/>
</dbReference>
<reference evidence="8" key="1">
    <citation type="journal article" date="2021" name="Genome Biol. Evol.">
        <title>The assembled and annotated genome of the fairy-ring fungus Marasmius oreades.</title>
        <authorList>
            <person name="Hiltunen M."/>
            <person name="Ament-Velasquez S.L."/>
            <person name="Johannesson H."/>
        </authorList>
    </citation>
    <scope>NUCLEOTIDE SEQUENCE</scope>
    <source>
        <strain evidence="8">03SP1</strain>
    </source>
</reference>
<evidence type="ECO:0000256" key="4">
    <source>
        <dbReference type="ARBA" id="ARBA00022525"/>
    </source>
</evidence>
<evidence type="ECO:0000256" key="1">
    <source>
        <dbReference type="ARBA" id="ARBA00004191"/>
    </source>
</evidence>
<gene>
    <name evidence="8" type="ORF">E1B28_003719</name>
</gene>
<feature type="signal peptide" evidence="7">
    <location>
        <begin position="1"/>
        <end position="18"/>
    </location>
</feature>
<evidence type="ECO:0000256" key="2">
    <source>
        <dbReference type="ARBA" id="ARBA00010446"/>
    </source>
</evidence>